<proteinExistence type="predicted"/>
<sequence length="337" mass="36985">MDSESTEAEILASISGQLYYNIINLICFAVLYGVFLAATSIALKLLLSDAKPHSTRRIILLLVTSIILIINTIDFLDTFEPLLILSKKTFIASLSGGLPERTLLAQASIITWVEISSWASTVELCISDLLVVWRAIAIWDGNQLIKWALIALMVINGVTNFAQAILSDISSVNPFKTRQINAASIYISLATNAIATGLIALKLWKYRRSVRTVLGRYKSTPMQKLLLLLVESGAIFLILQLTMAMLNVEDIGSQPNSFQLAYSILEEIFEEACCLYPVAVVIMINFQSSLVDATAHSEGPQAAAQEFTEDIENDDTSMTRRWRAGSSSVELGGLGRS</sequence>
<feature type="transmembrane region" description="Helical" evidence="2">
    <location>
        <begin position="185"/>
        <end position="204"/>
    </location>
</feature>
<name>A0AA38UTE0_9AGAR</name>
<keyword evidence="2" id="KW-0812">Transmembrane</keyword>
<evidence type="ECO:0000313" key="3">
    <source>
        <dbReference type="EMBL" id="KAJ3983532.1"/>
    </source>
</evidence>
<evidence type="ECO:0000313" key="4">
    <source>
        <dbReference type="Proteomes" id="UP001163850"/>
    </source>
</evidence>
<keyword evidence="2" id="KW-1133">Transmembrane helix</keyword>
<accession>A0AA38UTE0</accession>
<dbReference type="EMBL" id="MU802019">
    <property type="protein sequence ID" value="KAJ3983532.1"/>
    <property type="molecule type" value="Genomic_DNA"/>
</dbReference>
<reference evidence="3" key="1">
    <citation type="submission" date="2022-08" db="EMBL/GenBank/DDBJ databases">
        <authorList>
            <consortium name="DOE Joint Genome Institute"/>
            <person name="Min B."/>
            <person name="Riley R."/>
            <person name="Sierra-Patev S."/>
            <person name="Naranjo-Ortiz M."/>
            <person name="Looney B."/>
            <person name="Konkel Z."/>
            <person name="Slot J.C."/>
            <person name="Sakamoto Y."/>
            <person name="Steenwyk J.L."/>
            <person name="Rokas A."/>
            <person name="Carro J."/>
            <person name="Camarero S."/>
            <person name="Ferreira P."/>
            <person name="Molpeceres G."/>
            <person name="Ruiz-Duenas F.J."/>
            <person name="Serrano A."/>
            <person name="Henrissat B."/>
            <person name="Drula E."/>
            <person name="Hughes K.W."/>
            <person name="Mata J.L."/>
            <person name="Ishikawa N.K."/>
            <person name="Vargas-Isla R."/>
            <person name="Ushijima S."/>
            <person name="Smith C.A."/>
            <person name="Ahrendt S."/>
            <person name="Andreopoulos W."/>
            <person name="He G."/>
            <person name="Labutti K."/>
            <person name="Lipzen A."/>
            <person name="Ng V."/>
            <person name="Sandor L."/>
            <person name="Barry K."/>
            <person name="Martinez A.T."/>
            <person name="Xiao Y."/>
            <person name="Gibbons J.G."/>
            <person name="Terashima K."/>
            <person name="Hibbett D.S."/>
            <person name="Grigoriev I.V."/>
        </authorList>
    </citation>
    <scope>NUCLEOTIDE SEQUENCE</scope>
    <source>
        <strain evidence="3">TFB7829</strain>
    </source>
</reference>
<comment type="caution">
    <text evidence="3">The sequence shown here is derived from an EMBL/GenBank/DDBJ whole genome shotgun (WGS) entry which is preliminary data.</text>
</comment>
<protein>
    <submittedName>
        <fullName evidence="3">Uncharacterized protein</fullName>
    </submittedName>
</protein>
<feature type="transmembrane region" description="Helical" evidence="2">
    <location>
        <begin position="22"/>
        <end position="46"/>
    </location>
</feature>
<evidence type="ECO:0000256" key="2">
    <source>
        <dbReference type="SAM" id="Phobius"/>
    </source>
</evidence>
<dbReference type="Proteomes" id="UP001163850">
    <property type="component" value="Unassembled WGS sequence"/>
</dbReference>
<dbReference type="AlphaFoldDB" id="A0AA38UTE0"/>
<keyword evidence="2" id="KW-0472">Membrane</keyword>
<gene>
    <name evidence="3" type="ORF">F5890DRAFT_1599294</name>
</gene>
<feature type="transmembrane region" description="Helical" evidence="2">
    <location>
        <begin position="144"/>
        <end position="165"/>
    </location>
</feature>
<feature type="transmembrane region" description="Helical" evidence="2">
    <location>
        <begin position="58"/>
        <end position="76"/>
    </location>
</feature>
<evidence type="ECO:0000256" key="1">
    <source>
        <dbReference type="SAM" id="MobiDB-lite"/>
    </source>
</evidence>
<feature type="transmembrane region" description="Helical" evidence="2">
    <location>
        <begin position="225"/>
        <end position="246"/>
    </location>
</feature>
<feature type="region of interest" description="Disordered" evidence="1">
    <location>
        <begin position="315"/>
        <end position="337"/>
    </location>
</feature>
<organism evidence="3 4">
    <name type="scientific">Lentinula detonsa</name>
    <dbReference type="NCBI Taxonomy" id="2804962"/>
    <lineage>
        <taxon>Eukaryota</taxon>
        <taxon>Fungi</taxon>
        <taxon>Dikarya</taxon>
        <taxon>Basidiomycota</taxon>
        <taxon>Agaricomycotina</taxon>
        <taxon>Agaricomycetes</taxon>
        <taxon>Agaricomycetidae</taxon>
        <taxon>Agaricales</taxon>
        <taxon>Marasmiineae</taxon>
        <taxon>Omphalotaceae</taxon>
        <taxon>Lentinula</taxon>
    </lineage>
</organism>